<dbReference type="AlphaFoldDB" id="M7SMS3"/>
<dbReference type="PANTHER" id="PTHR21366">
    <property type="entry name" value="GLYOXALASE FAMILY PROTEIN"/>
    <property type="match status" value="1"/>
</dbReference>
<evidence type="ECO:0000259" key="3">
    <source>
        <dbReference type="PROSITE" id="PS51819"/>
    </source>
</evidence>
<dbReference type="Proteomes" id="UP000012174">
    <property type="component" value="Unassembled WGS sequence"/>
</dbReference>
<evidence type="ECO:0000313" key="5">
    <source>
        <dbReference type="Proteomes" id="UP000012174"/>
    </source>
</evidence>
<dbReference type="EMBL" id="KB706801">
    <property type="protein sequence ID" value="EMR65718.1"/>
    <property type="molecule type" value="Genomic_DNA"/>
</dbReference>
<dbReference type="PROSITE" id="PS51819">
    <property type="entry name" value="VOC"/>
    <property type="match status" value="1"/>
</dbReference>
<evidence type="ECO:0000313" key="4">
    <source>
        <dbReference type="EMBL" id="EMR65718.1"/>
    </source>
</evidence>
<reference evidence="5" key="1">
    <citation type="journal article" date="2013" name="Genome Announc.">
        <title>Draft genome sequence of the grapevine dieback fungus Eutypa lata UCR-EL1.</title>
        <authorList>
            <person name="Blanco-Ulate B."/>
            <person name="Rolshausen P.E."/>
            <person name="Cantu D."/>
        </authorList>
    </citation>
    <scope>NUCLEOTIDE SEQUENCE [LARGE SCALE GENOMIC DNA]</scope>
    <source>
        <strain evidence="5">UCR-EL1</strain>
    </source>
</reference>
<dbReference type="GO" id="GO:0051213">
    <property type="term" value="F:dioxygenase activity"/>
    <property type="evidence" value="ECO:0007669"/>
    <property type="project" value="UniProtKB-KW"/>
</dbReference>
<evidence type="ECO:0000256" key="2">
    <source>
        <dbReference type="SAM" id="MobiDB-lite"/>
    </source>
</evidence>
<protein>
    <submittedName>
        <fullName evidence="4">Putative glyoxalase bleomycin resistance protein dioxygenase protein</fullName>
    </submittedName>
</protein>
<dbReference type="Gene3D" id="3.10.180.10">
    <property type="entry name" value="2,3-Dihydroxybiphenyl 1,2-Dioxygenase, domain 1"/>
    <property type="match status" value="1"/>
</dbReference>
<feature type="domain" description="VOC" evidence="3">
    <location>
        <begin position="15"/>
        <end position="132"/>
    </location>
</feature>
<dbReference type="InterPro" id="IPR004360">
    <property type="entry name" value="Glyas_Fos-R_dOase_dom"/>
</dbReference>
<keyword evidence="4" id="KW-0560">Oxidoreductase</keyword>
<comment type="similarity">
    <text evidence="1">Belongs to the glyoxalase I family.</text>
</comment>
<dbReference type="OMA" id="EITTHSW"/>
<feature type="compositionally biased region" description="Basic and acidic residues" evidence="2">
    <location>
        <begin position="219"/>
        <end position="231"/>
    </location>
</feature>
<dbReference type="InterPro" id="IPR037523">
    <property type="entry name" value="VOC_core"/>
</dbReference>
<dbReference type="SUPFAM" id="SSF54593">
    <property type="entry name" value="Glyoxalase/Bleomycin resistance protein/Dihydroxybiphenyl dioxygenase"/>
    <property type="match status" value="1"/>
</dbReference>
<feature type="region of interest" description="Disordered" evidence="2">
    <location>
        <begin position="177"/>
        <end position="231"/>
    </location>
</feature>
<dbReference type="InterPro" id="IPR050383">
    <property type="entry name" value="GlyoxalaseI/FosfomycinResist"/>
</dbReference>
<gene>
    <name evidence="4" type="ORF">UCREL1_7304</name>
</gene>
<dbReference type="eggNOG" id="ENOG502SNCW">
    <property type="taxonomic scope" value="Eukaryota"/>
</dbReference>
<sequence length="231" mass="25243">MTDSSLSGKVLSPSKLAHIVLRTPNFKAMVAFYKAFLGAHAVHENDNMAFLSYDAEHHRVAIFALPGCGPRVRSAAGLEHVAFTFDTLSDLVTAYRQRRARGILPLWSVNHGPTTSIYYQDPDGNLLETQVDNFDDMVVADAFMASSQFAENPIGVDFDPEDLARRLGAGEPEAQIKKRPDIGPRTTSGIPASYMAPPKPELRESYEPVEAANPSGEPKFIEKGRGGEILV</sequence>
<keyword evidence="4" id="KW-0223">Dioxygenase</keyword>
<dbReference type="PANTHER" id="PTHR21366:SF14">
    <property type="entry name" value="GLYOXALASE DOMAIN-CONTAINING PROTEIN 5"/>
    <property type="match status" value="1"/>
</dbReference>
<evidence type="ECO:0000256" key="1">
    <source>
        <dbReference type="ARBA" id="ARBA00010363"/>
    </source>
</evidence>
<dbReference type="OrthoDB" id="5371818at2759"/>
<dbReference type="HOGENOM" id="CLU_098384_0_0_1"/>
<dbReference type="KEGG" id="ela:UCREL1_7304"/>
<dbReference type="Pfam" id="PF00903">
    <property type="entry name" value="Glyoxalase"/>
    <property type="match status" value="1"/>
</dbReference>
<name>M7SMS3_EUTLA</name>
<keyword evidence="5" id="KW-1185">Reference proteome</keyword>
<organism evidence="4 5">
    <name type="scientific">Eutypa lata (strain UCR-EL1)</name>
    <name type="common">Grapevine dieback disease fungus</name>
    <name type="synonym">Eutypa armeniacae</name>
    <dbReference type="NCBI Taxonomy" id="1287681"/>
    <lineage>
        <taxon>Eukaryota</taxon>
        <taxon>Fungi</taxon>
        <taxon>Dikarya</taxon>
        <taxon>Ascomycota</taxon>
        <taxon>Pezizomycotina</taxon>
        <taxon>Sordariomycetes</taxon>
        <taxon>Xylariomycetidae</taxon>
        <taxon>Xylariales</taxon>
        <taxon>Diatrypaceae</taxon>
        <taxon>Eutypa</taxon>
    </lineage>
</organism>
<accession>M7SMS3</accession>
<dbReference type="InterPro" id="IPR029068">
    <property type="entry name" value="Glyas_Bleomycin-R_OHBP_Dase"/>
</dbReference>
<proteinExistence type="inferred from homology"/>